<sequence length="1426" mass="161511">MAKTPSLKNMMRRVINNQPSQHETNECILEENIHIASKDVVFDWGGLDSQIAHSISLTFTLEEGDDGSRILENIPCPGINKPHRNAEDYKWPKTQPERVMTVLNKNVSVYYNESGSSRTSGFSGSQEKERSKQYSRTSRHSISSDNTKNIHQEPRDRPQSNSNALVDLKPNESRSILKRLDQRHSQDYLGRTEEKDRPLTPLLQKLYLTRQGLNPVIDDIISGAGAAEVKGVREDAIKYLNKLPHACSICVITSKHYDIAVKTSRLLENIDSYQIVNDEDIREEIMEKASVAQVERGREVRTPIFYKSRSVEHRKFERETFNPQSEEEISSSSEQRIAESKPISSNIIKPMQSLREARGESGTYVYNSVTTDLLRKLISLKDKLGETIEQFSNECGGTLDEDTLRLKYRGKHPNRRFSSHELIENDVYRVSTKEELFQLRSEYRTLCDKVQLLRDYATDAGVSIDKLKWDPERKIHLRRVLSECADMTKLSRTAMDAKGAKQRLNECLAELMFVKRFLDGCSPSTEAVIAEQLLLSKAQKSERCCDRPPDVLHMHGFLNGMPIVLKLDMSRDSLTRGTRLLVGREDEEEADRQPEEVIISEKRTVEQTPRILIRENRSTASSVLTRADSMRAPVSVTGIPSIGIPYYPSKRSLPRRSAAIDTTLKVVDVQSKLSELGMDTLVVSSMPAPCCRPSKINEQQDPILPYSPSLHSLPLNMEDIKEIEQRAKKHKYLQNMLQEEIHRDQIEHDFTGNKTVAQIEQVLIPQTGVFKNRNSTKPRAPLESESQIIKEEPCPSSSKEDWVVKRVSKIGSIVLEEDQIYQTNRNSPPIDKLSRTSALRDEISRNSLPKDETSRTSAHRDKTMRTSSARDESSGVSDEGNLASIASVPRSGSGITSPSGKNEGHEGRGIREPISESGVSWQPPEYETQRLELTSPNNYSTRRRKSRQNINDTDIIQKNHIKKRIKSYDNHEVEEAHTQCTDDVMNGHNLRHAKVKKNNLKHEHKSKNTHRSSDKDVKESKISEINEHVISQTRSKSFSESKELNSISSNLPLRGFITIRPKLQSKELGGKSNLEVEIPYEGKISSLQLEETSVRNLLSYLSKVIKTEKIKINTPKSKISMTEEITLESSVLIPDGKHSNLVECKNKISYDAVPQEKIQERYFEQPGRSNSQYCDANEVNVENTEKNPMSIIEGCTHNYSSISRDGSTFPDAKNTIFQVTQKPPAFASTADPSTANKQKTRKYKQQRSSPTEQNIKSTVNTKIGHSRKRTKSTILKNPNHTKSSLEKHSQLPRTDDRCDDKKYRRTPRPLTSPEVPSAERKQNKTRGDDIYNQVAPNVEKSSRNVAPTAPITSSSSSGTMALGNKNNKPSDSTFPDTLWALARVSVFEDGTRTFEILETTPIPPGHYILPESEDVVLIDSENFKDR</sequence>
<feature type="compositionally biased region" description="Basic residues" evidence="1">
    <location>
        <begin position="995"/>
        <end position="1010"/>
    </location>
</feature>
<organism evidence="2 3">
    <name type="scientific">Timema podura</name>
    <name type="common">Walking stick</name>
    <dbReference type="NCBI Taxonomy" id="61482"/>
    <lineage>
        <taxon>Eukaryota</taxon>
        <taxon>Metazoa</taxon>
        <taxon>Ecdysozoa</taxon>
        <taxon>Arthropoda</taxon>
        <taxon>Hexapoda</taxon>
        <taxon>Insecta</taxon>
        <taxon>Pterygota</taxon>
        <taxon>Neoptera</taxon>
        <taxon>Polyneoptera</taxon>
        <taxon>Phasmatodea</taxon>
        <taxon>Timematodea</taxon>
        <taxon>Timematoidea</taxon>
        <taxon>Timematidae</taxon>
        <taxon>Timema</taxon>
    </lineage>
</organism>
<evidence type="ECO:0000313" key="3">
    <source>
        <dbReference type="Proteomes" id="UP001153148"/>
    </source>
</evidence>
<evidence type="ECO:0000313" key="2">
    <source>
        <dbReference type="EMBL" id="CAG2057904.1"/>
    </source>
</evidence>
<protein>
    <submittedName>
        <fullName evidence="2">Uncharacterized protein</fullName>
    </submittedName>
</protein>
<feature type="compositionally biased region" description="Basic and acidic residues" evidence="1">
    <location>
        <begin position="1317"/>
        <end position="1329"/>
    </location>
</feature>
<feature type="compositionally biased region" description="Low complexity" evidence="1">
    <location>
        <begin position="114"/>
        <end position="125"/>
    </location>
</feature>
<feature type="compositionally biased region" description="Basic and acidic residues" evidence="1">
    <location>
        <begin position="148"/>
        <end position="158"/>
    </location>
</feature>
<comment type="caution">
    <text evidence="2">The sequence shown here is derived from an EMBL/GenBank/DDBJ whole genome shotgun (WGS) entry which is preliminary data.</text>
</comment>
<feature type="region of interest" description="Disordered" evidence="1">
    <location>
        <begin position="113"/>
        <end position="193"/>
    </location>
</feature>
<feature type="compositionally biased region" description="Polar residues" evidence="1">
    <location>
        <begin position="134"/>
        <end position="147"/>
    </location>
</feature>
<reference evidence="2" key="1">
    <citation type="submission" date="2021-03" db="EMBL/GenBank/DDBJ databases">
        <authorList>
            <person name="Tran Van P."/>
        </authorList>
    </citation>
    <scope>NUCLEOTIDE SEQUENCE</scope>
</reference>
<feature type="compositionally biased region" description="Basic and acidic residues" evidence="1">
    <location>
        <begin position="1011"/>
        <end position="1027"/>
    </location>
</feature>
<feature type="region of interest" description="Disordered" evidence="1">
    <location>
        <begin position="319"/>
        <end position="342"/>
    </location>
</feature>
<gene>
    <name evidence="2" type="ORF">TPAB3V08_LOCUS4879</name>
</gene>
<feature type="compositionally biased region" description="Basic and acidic residues" evidence="1">
    <location>
        <begin position="788"/>
        <end position="801"/>
    </location>
</feature>
<feature type="compositionally biased region" description="Polar residues" evidence="1">
    <location>
        <begin position="931"/>
        <end position="940"/>
    </location>
</feature>
<feature type="compositionally biased region" description="Basic and acidic residues" evidence="1">
    <location>
        <begin position="902"/>
        <end position="914"/>
    </location>
</feature>
<feature type="compositionally biased region" description="Basic and acidic residues" evidence="1">
    <location>
        <begin position="832"/>
        <end position="873"/>
    </location>
</feature>
<feature type="region of interest" description="Disordered" evidence="1">
    <location>
        <begin position="1220"/>
        <end position="1372"/>
    </location>
</feature>
<feature type="region of interest" description="Disordered" evidence="1">
    <location>
        <begin position="772"/>
        <end position="801"/>
    </location>
</feature>
<name>A0ABN7NR55_TIMPD</name>
<feature type="compositionally biased region" description="Basic and acidic residues" evidence="1">
    <location>
        <begin position="178"/>
        <end position="193"/>
    </location>
</feature>
<evidence type="ECO:0000256" key="1">
    <source>
        <dbReference type="SAM" id="MobiDB-lite"/>
    </source>
</evidence>
<keyword evidence="3" id="KW-1185">Reference proteome</keyword>
<feature type="compositionally biased region" description="Basic and acidic residues" evidence="1">
    <location>
        <begin position="1283"/>
        <end position="1302"/>
    </location>
</feature>
<feature type="region of interest" description="Disordered" evidence="1">
    <location>
        <begin position="824"/>
        <end position="955"/>
    </location>
</feature>
<feature type="region of interest" description="Disordered" evidence="1">
    <location>
        <begin position="995"/>
        <end position="1044"/>
    </location>
</feature>
<accession>A0ABN7NR55</accession>
<feature type="compositionally biased region" description="Polar residues" evidence="1">
    <location>
        <begin position="1246"/>
        <end position="1263"/>
    </location>
</feature>
<feature type="compositionally biased region" description="Polar residues" evidence="1">
    <location>
        <begin position="1272"/>
        <end position="1282"/>
    </location>
</feature>
<proteinExistence type="predicted"/>
<dbReference type="Proteomes" id="UP001153148">
    <property type="component" value="Unassembled WGS sequence"/>
</dbReference>
<dbReference type="EMBL" id="CAJPIN010006250">
    <property type="protein sequence ID" value="CAG2057904.1"/>
    <property type="molecule type" value="Genomic_DNA"/>
</dbReference>